<keyword evidence="14" id="KW-1185">Reference proteome</keyword>
<evidence type="ECO:0000256" key="3">
    <source>
        <dbReference type="ARBA" id="ARBA00022519"/>
    </source>
</evidence>
<dbReference type="InterPro" id="IPR003691">
    <property type="entry name" value="FluC"/>
</dbReference>
<reference evidence="13 14" key="1">
    <citation type="submission" date="2017-03" db="EMBL/GenBank/DDBJ databases">
        <authorList>
            <person name="Afonso C.L."/>
            <person name="Miller P.J."/>
            <person name="Scott M.A."/>
            <person name="Spackman E."/>
            <person name="Goraichik I."/>
            <person name="Dimitrov K.M."/>
            <person name="Suarez D.L."/>
            <person name="Swayne D.E."/>
        </authorList>
    </citation>
    <scope>NUCLEOTIDE SEQUENCE [LARGE SCALE GENOMIC DNA]</scope>
    <source>
        <strain evidence="13 14">CECT 7691</strain>
    </source>
</reference>
<evidence type="ECO:0000256" key="11">
    <source>
        <dbReference type="ARBA" id="ARBA00035585"/>
    </source>
</evidence>
<dbReference type="GO" id="GO:0046872">
    <property type="term" value="F:metal ion binding"/>
    <property type="evidence" value="ECO:0007669"/>
    <property type="project" value="UniProtKB-KW"/>
</dbReference>
<evidence type="ECO:0000256" key="2">
    <source>
        <dbReference type="ARBA" id="ARBA00022475"/>
    </source>
</evidence>
<dbReference type="InParanoid" id="A0A1Y5SLC6"/>
<organism evidence="13 14">
    <name type="scientific">Oceanibacterium hippocampi</name>
    <dbReference type="NCBI Taxonomy" id="745714"/>
    <lineage>
        <taxon>Bacteria</taxon>
        <taxon>Pseudomonadati</taxon>
        <taxon>Pseudomonadota</taxon>
        <taxon>Alphaproteobacteria</taxon>
        <taxon>Sneathiellales</taxon>
        <taxon>Sneathiellaceae</taxon>
        <taxon>Oceanibacterium</taxon>
    </lineage>
</organism>
<evidence type="ECO:0000313" key="14">
    <source>
        <dbReference type="Proteomes" id="UP000193200"/>
    </source>
</evidence>
<dbReference type="AlphaFoldDB" id="A0A1Y5SLC6"/>
<evidence type="ECO:0000256" key="12">
    <source>
        <dbReference type="HAMAP-Rule" id="MF_00454"/>
    </source>
</evidence>
<dbReference type="EMBL" id="FWFR01000001">
    <property type="protein sequence ID" value="SLN40499.1"/>
    <property type="molecule type" value="Genomic_DNA"/>
</dbReference>
<proteinExistence type="inferred from homology"/>
<dbReference type="HAMAP" id="MF_00454">
    <property type="entry name" value="FluC"/>
    <property type="match status" value="1"/>
</dbReference>
<evidence type="ECO:0000313" key="13">
    <source>
        <dbReference type="EMBL" id="SLN40499.1"/>
    </source>
</evidence>
<keyword evidence="7 12" id="KW-0406">Ion transport</keyword>
<evidence type="ECO:0000256" key="6">
    <source>
        <dbReference type="ARBA" id="ARBA00023053"/>
    </source>
</evidence>
<comment type="subcellular location">
    <subcellularLocation>
        <location evidence="1 12">Cell membrane</location>
        <topology evidence="1 12">Multi-pass membrane protein</topology>
    </subcellularLocation>
</comment>
<feature type="binding site" evidence="12">
    <location>
        <position position="75"/>
    </location>
    <ligand>
        <name>Na(+)</name>
        <dbReference type="ChEBI" id="CHEBI:29101"/>
        <note>structural</note>
    </ligand>
</feature>
<keyword evidence="6 12" id="KW-0915">Sodium</keyword>
<dbReference type="GO" id="GO:0062054">
    <property type="term" value="F:fluoride channel activity"/>
    <property type="evidence" value="ECO:0007669"/>
    <property type="project" value="UniProtKB-UniRule"/>
</dbReference>
<accession>A0A1Y5SLC6</accession>
<evidence type="ECO:0000256" key="4">
    <source>
        <dbReference type="ARBA" id="ARBA00022692"/>
    </source>
</evidence>
<feature type="binding site" evidence="12">
    <location>
        <position position="78"/>
    </location>
    <ligand>
        <name>Na(+)</name>
        <dbReference type="ChEBI" id="CHEBI:29101"/>
        <note>structural</note>
    </ligand>
</feature>
<protein>
    <recommendedName>
        <fullName evidence="12">Fluoride-specific ion channel FluC</fullName>
    </recommendedName>
</protein>
<dbReference type="FunCoup" id="A0A1Y5SLC6">
    <property type="interactions" value="313"/>
</dbReference>
<dbReference type="RefSeq" id="WP_085882915.1">
    <property type="nucleotide sequence ID" value="NZ_FWFR01000001.1"/>
</dbReference>
<evidence type="ECO:0000256" key="10">
    <source>
        <dbReference type="ARBA" id="ARBA00035120"/>
    </source>
</evidence>
<dbReference type="GO" id="GO:0140114">
    <property type="term" value="P:cellular detoxification of fluoride"/>
    <property type="evidence" value="ECO:0007669"/>
    <property type="project" value="UniProtKB-UniRule"/>
</dbReference>
<dbReference type="PANTHER" id="PTHR28259:SF1">
    <property type="entry name" value="FLUORIDE EXPORT PROTEIN 1-RELATED"/>
    <property type="match status" value="1"/>
</dbReference>
<evidence type="ECO:0000256" key="1">
    <source>
        <dbReference type="ARBA" id="ARBA00004651"/>
    </source>
</evidence>
<keyword evidence="4 12" id="KW-0812">Transmembrane</keyword>
<comment type="similarity">
    <text evidence="10 12">Belongs to the fluoride channel Fluc/FEX (TC 1.A.43) family.</text>
</comment>
<keyword evidence="12" id="KW-0813">Transport</keyword>
<dbReference type="NCBIfam" id="TIGR00494">
    <property type="entry name" value="crcB"/>
    <property type="match status" value="1"/>
</dbReference>
<gene>
    <name evidence="12 13" type="primary">crcB</name>
    <name evidence="12" type="synonym">fluC</name>
    <name evidence="13" type="ORF">OCH7691_01713</name>
</gene>
<keyword evidence="2 12" id="KW-1003">Cell membrane</keyword>
<sequence length="126" mass="13254">MKMLLFVALGGALGASARYLLAGQILRLAGPAFPLGTLVVNIAGSFVMGVLVEAMALRWSPSPELRLFLTVGLLGAFTTFSTFSLDVAVMIERGDHLPAAGYILLSLIGCVGGLFAALWLMRQVLS</sequence>
<name>A0A1Y5SLC6_9PROT</name>
<dbReference type="OrthoDB" id="9806299at2"/>
<dbReference type="NCBIfam" id="NF010791">
    <property type="entry name" value="PRK14195.1"/>
    <property type="match status" value="1"/>
</dbReference>
<dbReference type="Pfam" id="PF02537">
    <property type="entry name" value="CRCB"/>
    <property type="match status" value="1"/>
</dbReference>
<feature type="transmembrane region" description="Helical" evidence="12">
    <location>
        <begin position="67"/>
        <end position="91"/>
    </location>
</feature>
<comment type="activity regulation">
    <text evidence="12">Na(+) is not transported, but it plays an essential structural role and its presence is essential for fluoride channel function.</text>
</comment>
<evidence type="ECO:0000256" key="8">
    <source>
        <dbReference type="ARBA" id="ARBA00023136"/>
    </source>
</evidence>
<dbReference type="Proteomes" id="UP000193200">
    <property type="component" value="Unassembled WGS sequence"/>
</dbReference>
<comment type="function">
    <text evidence="12">Fluoride-specific ion channel. Important for reducing fluoride concentration in the cell, thus reducing its toxicity.</text>
</comment>
<evidence type="ECO:0000256" key="9">
    <source>
        <dbReference type="ARBA" id="ARBA00023303"/>
    </source>
</evidence>
<evidence type="ECO:0000256" key="7">
    <source>
        <dbReference type="ARBA" id="ARBA00023065"/>
    </source>
</evidence>
<evidence type="ECO:0000256" key="5">
    <source>
        <dbReference type="ARBA" id="ARBA00022989"/>
    </source>
</evidence>
<keyword evidence="12" id="KW-0479">Metal-binding</keyword>
<dbReference type="PANTHER" id="PTHR28259">
    <property type="entry name" value="FLUORIDE EXPORT PROTEIN 1-RELATED"/>
    <property type="match status" value="1"/>
</dbReference>
<keyword evidence="9 12" id="KW-0407">Ion channel</keyword>
<feature type="transmembrane region" description="Helical" evidence="12">
    <location>
        <begin position="97"/>
        <end position="120"/>
    </location>
</feature>
<comment type="catalytic activity">
    <reaction evidence="11">
        <text>fluoride(in) = fluoride(out)</text>
        <dbReference type="Rhea" id="RHEA:76159"/>
        <dbReference type="ChEBI" id="CHEBI:17051"/>
    </reaction>
    <physiologicalReaction direction="left-to-right" evidence="11">
        <dbReference type="Rhea" id="RHEA:76160"/>
    </physiologicalReaction>
</comment>
<keyword evidence="8 12" id="KW-0472">Membrane</keyword>
<dbReference type="GO" id="GO:0005886">
    <property type="term" value="C:plasma membrane"/>
    <property type="evidence" value="ECO:0007669"/>
    <property type="project" value="UniProtKB-SubCell"/>
</dbReference>
<feature type="transmembrane region" description="Helical" evidence="12">
    <location>
        <begin position="32"/>
        <end position="55"/>
    </location>
</feature>
<keyword evidence="3" id="KW-0997">Cell inner membrane</keyword>
<keyword evidence="5 12" id="KW-1133">Transmembrane helix</keyword>